<reference evidence="1" key="1">
    <citation type="submission" date="2021-06" db="EMBL/GenBank/DDBJ databases">
        <authorList>
            <person name="Kallberg Y."/>
            <person name="Tangrot J."/>
            <person name="Rosling A."/>
        </authorList>
    </citation>
    <scope>NUCLEOTIDE SEQUENCE</scope>
    <source>
        <strain evidence="1">AU212A</strain>
    </source>
</reference>
<name>A0ACA9KR60_9GLOM</name>
<protein>
    <submittedName>
        <fullName evidence="1">9981_t:CDS:1</fullName>
    </submittedName>
</protein>
<sequence>MKTSTRINNREFIIRVVQQNQNNKIIPGYICQTPSYICPQTGQDSGYIKNDSSTAITNFYRLIFPNSCTRFSGPLIMGLDNDSILKEIISDLTFQPVIFSLGKLCIMIHTISVSKHKDWNWAGSGYTASLTYGKDNLLYLQGFEYDKCYIQVYNNEGLLNTVYGKDPNDVWKNFNVLKNYSGIQLYGLEESLTDKLLQHARQLVCLSNEWSNESKMRQLFDFHLRKRTMSNIDWYSIFCDWQKSTNPIIELHYILANIYPVNYIFSDRELHALHYEFWSKSKDCTKKKEILAMLYNLGFLRSILITMFNATETFWECFALSLDNNKKGSDGKRRILSIIADQFSYQELQNKLQ</sequence>
<organism evidence="1 2">
    <name type="scientific">Scutellospora calospora</name>
    <dbReference type="NCBI Taxonomy" id="85575"/>
    <lineage>
        <taxon>Eukaryota</taxon>
        <taxon>Fungi</taxon>
        <taxon>Fungi incertae sedis</taxon>
        <taxon>Mucoromycota</taxon>
        <taxon>Glomeromycotina</taxon>
        <taxon>Glomeromycetes</taxon>
        <taxon>Diversisporales</taxon>
        <taxon>Gigasporaceae</taxon>
        <taxon>Scutellospora</taxon>
    </lineage>
</organism>
<evidence type="ECO:0000313" key="1">
    <source>
        <dbReference type="EMBL" id="CAG8485624.1"/>
    </source>
</evidence>
<comment type="caution">
    <text evidence="1">The sequence shown here is derived from an EMBL/GenBank/DDBJ whole genome shotgun (WGS) entry which is preliminary data.</text>
</comment>
<feature type="non-terminal residue" evidence="1">
    <location>
        <position position="353"/>
    </location>
</feature>
<proteinExistence type="predicted"/>
<gene>
    <name evidence="1" type="ORF">SCALOS_LOCUS2618</name>
</gene>
<accession>A0ACA9KR60</accession>
<dbReference type="EMBL" id="CAJVPM010002386">
    <property type="protein sequence ID" value="CAG8485624.1"/>
    <property type="molecule type" value="Genomic_DNA"/>
</dbReference>
<keyword evidence="2" id="KW-1185">Reference proteome</keyword>
<dbReference type="Proteomes" id="UP000789860">
    <property type="component" value="Unassembled WGS sequence"/>
</dbReference>
<evidence type="ECO:0000313" key="2">
    <source>
        <dbReference type="Proteomes" id="UP000789860"/>
    </source>
</evidence>